<gene>
    <name evidence="2" type="ORF">MtrunA17_Chr5g0412451</name>
</gene>
<feature type="chain" id="PRO_5017244734" description="Nodule-specific Glycine Rich Peptide" evidence="1">
    <location>
        <begin position="22"/>
        <end position="101"/>
    </location>
</feature>
<dbReference type="EMBL" id="PSQE01000005">
    <property type="protein sequence ID" value="RHN54950.1"/>
    <property type="molecule type" value="Genomic_DNA"/>
</dbReference>
<comment type="caution">
    <text evidence="2">The sequence shown here is derived from an EMBL/GenBank/DDBJ whole genome shotgun (WGS) entry which is preliminary data.</text>
</comment>
<keyword evidence="1" id="KW-0732">Signal</keyword>
<evidence type="ECO:0000256" key="1">
    <source>
        <dbReference type="SAM" id="SignalP"/>
    </source>
</evidence>
<reference evidence="2" key="1">
    <citation type="journal article" date="2018" name="Nat. Plants">
        <title>Whole-genome landscape of Medicago truncatula symbiotic genes.</title>
        <authorList>
            <person name="Pecrix Y."/>
            <person name="Gamas P."/>
            <person name="Carrere S."/>
        </authorList>
    </citation>
    <scope>NUCLEOTIDE SEQUENCE</scope>
    <source>
        <tissue evidence="2">Leaves</tissue>
    </source>
</reference>
<name>A0A396HNL1_MEDTR</name>
<protein>
    <recommendedName>
        <fullName evidence="3">Nodule-specific Glycine Rich Peptide</fullName>
    </recommendedName>
</protein>
<dbReference type="Proteomes" id="UP000265566">
    <property type="component" value="Chromosome 5"/>
</dbReference>
<evidence type="ECO:0008006" key="3">
    <source>
        <dbReference type="Google" id="ProtNLM"/>
    </source>
</evidence>
<feature type="signal peptide" evidence="1">
    <location>
        <begin position="1"/>
        <end position="21"/>
    </location>
</feature>
<sequence>MMKTKLFSVLCFCALLMFVVAIEHSKEGKQFGETRKSKTNIIADGYGVWPSGFGIWYKPGGNTNGGGGGNIINFPGSGKRGGGANINRERKSSLEKVCIEN</sequence>
<accession>A0A396HNL1</accession>
<organism evidence="2">
    <name type="scientific">Medicago truncatula</name>
    <name type="common">Barrel medic</name>
    <name type="synonym">Medicago tribuloides</name>
    <dbReference type="NCBI Taxonomy" id="3880"/>
    <lineage>
        <taxon>Eukaryota</taxon>
        <taxon>Viridiplantae</taxon>
        <taxon>Streptophyta</taxon>
        <taxon>Embryophyta</taxon>
        <taxon>Tracheophyta</taxon>
        <taxon>Spermatophyta</taxon>
        <taxon>Magnoliopsida</taxon>
        <taxon>eudicotyledons</taxon>
        <taxon>Gunneridae</taxon>
        <taxon>Pentapetalae</taxon>
        <taxon>rosids</taxon>
        <taxon>fabids</taxon>
        <taxon>Fabales</taxon>
        <taxon>Fabaceae</taxon>
        <taxon>Papilionoideae</taxon>
        <taxon>50 kb inversion clade</taxon>
        <taxon>NPAAA clade</taxon>
        <taxon>Hologalegina</taxon>
        <taxon>IRL clade</taxon>
        <taxon>Trifolieae</taxon>
        <taxon>Medicago</taxon>
    </lineage>
</organism>
<proteinExistence type="predicted"/>
<dbReference type="AlphaFoldDB" id="A0A396HNL1"/>
<evidence type="ECO:0000313" key="2">
    <source>
        <dbReference type="EMBL" id="RHN54950.1"/>
    </source>
</evidence>
<dbReference type="Gramene" id="rna30060">
    <property type="protein sequence ID" value="RHN54950.1"/>
    <property type="gene ID" value="gene30060"/>
</dbReference>